<dbReference type="SUPFAM" id="SSF53300">
    <property type="entry name" value="vWA-like"/>
    <property type="match status" value="1"/>
</dbReference>
<dbReference type="Gene3D" id="3.40.50.410">
    <property type="entry name" value="von Willebrand factor, type A domain"/>
    <property type="match status" value="1"/>
</dbReference>
<dbReference type="EMBL" id="JAAKGT010000004">
    <property type="protein sequence ID" value="NGM50097.1"/>
    <property type="molecule type" value="Genomic_DNA"/>
</dbReference>
<reference evidence="2" key="1">
    <citation type="submission" date="2020-02" db="EMBL/GenBank/DDBJ databases">
        <authorList>
            <person name="Gao J."/>
            <person name="Sun J."/>
        </authorList>
    </citation>
    <scope>NUCLEOTIDE SEQUENCE</scope>
    <source>
        <strain evidence="2">602-2</strain>
    </source>
</reference>
<dbReference type="InterPro" id="IPR025861">
    <property type="entry name" value="CobT_VWA_dom"/>
</dbReference>
<organism evidence="2">
    <name type="scientific">Caulobacter sp. 602-2</name>
    <dbReference type="NCBI Taxonomy" id="2710887"/>
    <lineage>
        <taxon>Bacteria</taxon>
        <taxon>Pseudomonadati</taxon>
        <taxon>Pseudomonadota</taxon>
        <taxon>Alphaproteobacteria</taxon>
        <taxon>Caulobacterales</taxon>
        <taxon>Caulobacteraceae</taxon>
        <taxon>Caulobacter</taxon>
    </lineage>
</organism>
<evidence type="ECO:0000313" key="2">
    <source>
        <dbReference type="EMBL" id="NGM50097.1"/>
    </source>
</evidence>
<feature type="domain" description="VWFA" evidence="1">
    <location>
        <begin position="93"/>
        <end position="267"/>
    </location>
</feature>
<dbReference type="InterPro" id="IPR036465">
    <property type="entry name" value="vWFA_dom_sf"/>
</dbReference>
<sequence>MEEDPRGLFQDLFRRVTKRAAQRPYHAFTMAFDQEIEADRIGEILGTLKTEDAATLENGWLRLLADRTPSQAAFESVDRIREASTVESRSDTAVCLLLDQSGSMRGDKIFHVVATADRLQRLLTGLGVKVEILGFTTSTWQGGKSRFEWIHRGRPADPGRLSDLLHIVHRAGDDARVLGEDELKRMLRPDLLKENIDGEALMWAARRLRRRPEGRKILVVVSDGAPADDATLSANVPDYLVKHLEQVIADIAAAGDVVLTAIGVGDDIWPNYPYGAKAEDPARLSDEALALLERLLTARPADA</sequence>
<dbReference type="RefSeq" id="WP_165258613.1">
    <property type="nucleotide sequence ID" value="NZ_JAAKGT010000004.1"/>
</dbReference>
<dbReference type="PROSITE" id="PS50234">
    <property type="entry name" value="VWFA"/>
    <property type="match status" value="1"/>
</dbReference>
<dbReference type="AlphaFoldDB" id="A0A6G4QXA7"/>
<accession>A0A6G4QXA7</accession>
<dbReference type="Pfam" id="PF11775">
    <property type="entry name" value="CobT_C"/>
    <property type="match status" value="1"/>
</dbReference>
<dbReference type="InterPro" id="IPR051928">
    <property type="entry name" value="NorD/CobT"/>
</dbReference>
<proteinExistence type="predicted"/>
<evidence type="ECO:0000259" key="1">
    <source>
        <dbReference type="PROSITE" id="PS50234"/>
    </source>
</evidence>
<dbReference type="PANTHER" id="PTHR41248:SF1">
    <property type="entry name" value="NORD PROTEIN"/>
    <property type="match status" value="1"/>
</dbReference>
<dbReference type="InterPro" id="IPR002035">
    <property type="entry name" value="VWF_A"/>
</dbReference>
<name>A0A6G4QXA7_9CAUL</name>
<dbReference type="SMART" id="SM00327">
    <property type="entry name" value="VWA"/>
    <property type="match status" value="1"/>
</dbReference>
<protein>
    <submittedName>
        <fullName evidence="2">Cobalamin biosynthesis protein CobT</fullName>
    </submittedName>
</protein>
<dbReference type="PANTHER" id="PTHR41248">
    <property type="entry name" value="NORD PROTEIN"/>
    <property type="match status" value="1"/>
</dbReference>
<comment type="caution">
    <text evidence="2">The sequence shown here is derived from an EMBL/GenBank/DDBJ whole genome shotgun (WGS) entry which is preliminary data.</text>
</comment>
<gene>
    <name evidence="2" type="ORF">G5B46_10800</name>
</gene>